<name>A0A5B8QWP1_9GAMM</name>
<sequence>MSESINAHAELQLVNKLVHETLSHLDTVVGNLDESEELASILQELINRRQELLLQWLPDTTQDDVTLLTEQQKLSLTFEQCVANVRQQYANELALRKSNTSKVNLYKTLDANR</sequence>
<gene>
    <name evidence="1" type="ORF">D0436_07620</name>
</gene>
<evidence type="ECO:0000313" key="2">
    <source>
        <dbReference type="Proteomes" id="UP000321124"/>
    </source>
</evidence>
<dbReference type="EMBL" id="CP031775">
    <property type="protein sequence ID" value="QDZ90346.1"/>
    <property type="molecule type" value="Genomic_DNA"/>
</dbReference>
<dbReference type="AlphaFoldDB" id="A0A5B8QWP1"/>
<reference evidence="1 2" key="1">
    <citation type="journal article" date="2019" name="Ecotoxicol. Environ. Saf.">
        <title>Microbial characterization of heavy metal resistant bacterial strains isolated from an electroplating wastewater treatment plant.</title>
        <authorList>
            <person name="Cai X."/>
            <person name="Zheng X."/>
            <person name="Zhang D."/>
            <person name="Iqbal W."/>
            <person name="Liu C."/>
            <person name="Yang B."/>
            <person name="Zhao X."/>
            <person name="Lu X."/>
            <person name="Mao Y."/>
        </authorList>
    </citation>
    <scope>NUCLEOTIDE SEQUENCE [LARGE SCALE GENOMIC DNA]</scope>
    <source>
        <strain evidence="1 2">Ni1-3</strain>
    </source>
</reference>
<proteinExistence type="predicted"/>
<protein>
    <recommendedName>
        <fullName evidence="3">Flagellar protein FliT</fullName>
    </recommendedName>
</protein>
<organism evidence="1 2">
    <name type="scientific">Shewanella decolorationis</name>
    <dbReference type="NCBI Taxonomy" id="256839"/>
    <lineage>
        <taxon>Bacteria</taxon>
        <taxon>Pseudomonadati</taxon>
        <taxon>Pseudomonadota</taxon>
        <taxon>Gammaproteobacteria</taxon>
        <taxon>Alteromonadales</taxon>
        <taxon>Shewanellaceae</taxon>
        <taxon>Shewanella</taxon>
    </lineage>
</organism>
<evidence type="ECO:0000313" key="1">
    <source>
        <dbReference type="EMBL" id="QDZ90346.1"/>
    </source>
</evidence>
<dbReference type="Proteomes" id="UP000321124">
    <property type="component" value="Chromosome"/>
</dbReference>
<dbReference type="KEGG" id="sdeo:D0436_07620"/>
<dbReference type="RefSeq" id="WP_208662095.1">
    <property type="nucleotide sequence ID" value="NZ_CP031775.2"/>
</dbReference>
<evidence type="ECO:0008006" key="3">
    <source>
        <dbReference type="Google" id="ProtNLM"/>
    </source>
</evidence>
<accession>A0A5B8QWP1</accession>